<protein>
    <recommendedName>
        <fullName evidence="8">Energy-coupling factor transporter transmembrane protein EcfT</fullName>
    </recommendedName>
</protein>
<comment type="subcellular location">
    <subcellularLocation>
        <location evidence="1">Membrane</location>
        <topology evidence="1">Multi-pass membrane protein</topology>
    </subcellularLocation>
</comment>
<dbReference type="PANTHER" id="PTHR33514">
    <property type="entry name" value="PROTEIN ABCI12, CHLOROPLASTIC"/>
    <property type="match status" value="1"/>
</dbReference>
<evidence type="ECO:0000256" key="4">
    <source>
        <dbReference type="ARBA" id="ARBA00023136"/>
    </source>
</evidence>
<evidence type="ECO:0000256" key="2">
    <source>
        <dbReference type="ARBA" id="ARBA00022692"/>
    </source>
</evidence>
<dbReference type="AlphaFoldDB" id="A0A538SB98"/>
<evidence type="ECO:0000256" key="5">
    <source>
        <dbReference type="SAM" id="Phobius"/>
    </source>
</evidence>
<dbReference type="CDD" id="cd16914">
    <property type="entry name" value="EcfT"/>
    <property type="match status" value="1"/>
</dbReference>
<keyword evidence="2 5" id="KW-0812">Transmembrane</keyword>
<dbReference type="PANTHER" id="PTHR33514:SF13">
    <property type="entry name" value="PROTEIN ABCI12, CHLOROPLASTIC"/>
    <property type="match status" value="1"/>
</dbReference>
<dbReference type="Proteomes" id="UP000320184">
    <property type="component" value="Unassembled WGS sequence"/>
</dbReference>
<feature type="transmembrane region" description="Helical" evidence="5">
    <location>
        <begin position="24"/>
        <end position="52"/>
    </location>
</feature>
<evidence type="ECO:0000313" key="6">
    <source>
        <dbReference type="EMBL" id="TMQ48637.1"/>
    </source>
</evidence>
<accession>A0A538SB98</accession>
<keyword evidence="4 5" id="KW-0472">Membrane</keyword>
<evidence type="ECO:0008006" key="8">
    <source>
        <dbReference type="Google" id="ProtNLM"/>
    </source>
</evidence>
<gene>
    <name evidence="6" type="ORF">E6K73_11645</name>
</gene>
<organism evidence="6 7">
    <name type="scientific">Eiseniibacteriota bacterium</name>
    <dbReference type="NCBI Taxonomy" id="2212470"/>
    <lineage>
        <taxon>Bacteria</taxon>
        <taxon>Candidatus Eiseniibacteriota</taxon>
    </lineage>
</organism>
<evidence type="ECO:0000256" key="1">
    <source>
        <dbReference type="ARBA" id="ARBA00004141"/>
    </source>
</evidence>
<keyword evidence="3 5" id="KW-1133">Transmembrane helix</keyword>
<dbReference type="InterPro" id="IPR003339">
    <property type="entry name" value="ABC/ECF_trnsptr_transmembrane"/>
</dbReference>
<dbReference type="Pfam" id="PF02361">
    <property type="entry name" value="CbiQ"/>
    <property type="match status" value="1"/>
</dbReference>
<dbReference type="EMBL" id="VBOT01000136">
    <property type="protein sequence ID" value="TMQ48637.1"/>
    <property type="molecule type" value="Genomic_DNA"/>
</dbReference>
<name>A0A538SB98_UNCEI</name>
<feature type="transmembrane region" description="Helical" evidence="5">
    <location>
        <begin position="64"/>
        <end position="82"/>
    </location>
</feature>
<proteinExistence type="predicted"/>
<comment type="caution">
    <text evidence="6">The sequence shown here is derived from an EMBL/GenBank/DDBJ whole genome shotgun (WGS) entry which is preliminary data.</text>
</comment>
<evidence type="ECO:0000256" key="3">
    <source>
        <dbReference type="ARBA" id="ARBA00022989"/>
    </source>
</evidence>
<sequence>MTRGLPARSAEPGSVGVREWPAPLLIGALVGSMVAGRFETALACLSIAALAAGAAGARRPGGRWLGAVAIGMSIALGLNLYLTPGRPLPLPRLLGLRPTREGLGFGILLGLRLAGASAALHGLRAAWPGERAADELARLARPLERLRVPVRESRVVVGLALRFVPLLVDEARRIAAIQELRAGRPPRGLRERLERRRASLVPTLVSALERAEWTALALEARHYRMRPIAAGPRPPLAASGLGAGLAAVAILWRG</sequence>
<dbReference type="GO" id="GO:0005886">
    <property type="term" value="C:plasma membrane"/>
    <property type="evidence" value="ECO:0007669"/>
    <property type="project" value="UniProtKB-ARBA"/>
</dbReference>
<reference evidence="6 7" key="1">
    <citation type="journal article" date="2019" name="Nat. Microbiol.">
        <title>Mediterranean grassland soil C-N compound turnover is dependent on rainfall and depth, and is mediated by genomically divergent microorganisms.</title>
        <authorList>
            <person name="Diamond S."/>
            <person name="Andeer P.F."/>
            <person name="Li Z."/>
            <person name="Crits-Christoph A."/>
            <person name="Burstein D."/>
            <person name="Anantharaman K."/>
            <person name="Lane K.R."/>
            <person name="Thomas B.C."/>
            <person name="Pan C."/>
            <person name="Northen T.R."/>
            <person name="Banfield J.F."/>
        </authorList>
    </citation>
    <scope>NUCLEOTIDE SEQUENCE [LARGE SCALE GENOMIC DNA]</scope>
    <source>
        <strain evidence="6">WS_3</strain>
    </source>
</reference>
<evidence type="ECO:0000313" key="7">
    <source>
        <dbReference type="Proteomes" id="UP000320184"/>
    </source>
</evidence>